<dbReference type="SUPFAM" id="SSF101262">
    <property type="entry name" value="Methenyltetrahydrofolate cyclohydrolase-like"/>
    <property type="match status" value="1"/>
</dbReference>
<name>A0A1T4R1L5_9FIRM</name>
<feature type="domain" description="Cyclodeaminase/cyclohydrolase" evidence="2">
    <location>
        <begin position="7"/>
        <end position="178"/>
    </location>
</feature>
<evidence type="ECO:0000259" key="2">
    <source>
        <dbReference type="Pfam" id="PF04961"/>
    </source>
</evidence>
<sequence>MDFAKYTVDEFSKKLASDSPTPGGGSIAGLNGALSASLASMVVALTKDDSLDEYAEELKELRTKGLNLIDEDAVSFDKVMDAFKMSKDTKEEKQERNDAIQEALKNASFVPLETMKLGLRLLKITRKVVERGNKNAISDAGVAALTAMVAIKGGSYNVLINAESLKDKETAQELKLDVNNIIEAAEQLEAKIEEIVNMEFE</sequence>
<keyword evidence="1" id="KW-0175">Coiled coil</keyword>
<evidence type="ECO:0000313" key="4">
    <source>
        <dbReference type="Proteomes" id="UP000190625"/>
    </source>
</evidence>
<dbReference type="Gene3D" id="1.20.120.680">
    <property type="entry name" value="Formiminotetrahydrofolate cyclodeaminase monomer, up-and-down helical bundle"/>
    <property type="match status" value="1"/>
</dbReference>
<accession>A0A1T4R1L5</accession>
<dbReference type="OrthoDB" id="7959174at2"/>
<keyword evidence="4" id="KW-1185">Reference proteome</keyword>
<feature type="coiled-coil region" evidence="1">
    <location>
        <begin position="171"/>
        <end position="198"/>
    </location>
</feature>
<dbReference type="RefSeq" id="WP_078811174.1">
    <property type="nucleotide sequence ID" value="NZ_FUWM01000039.1"/>
</dbReference>
<dbReference type="EMBL" id="FUWM01000039">
    <property type="protein sequence ID" value="SKA09942.1"/>
    <property type="molecule type" value="Genomic_DNA"/>
</dbReference>
<evidence type="ECO:0000256" key="1">
    <source>
        <dbReference type="SAM" id="Coils"/>
    </source>
</evidence>
<dbReference type="STRING" id="142842.SAMN02745118_02799"/>
<organism evidence="3 4">
    <name type="scientific">Selenihalanaerobacter shriftii</name>
    <dbReference type="NCBI Taxonomy" id="142842"/>
    <lineage>
        <taxon>Bacteria</taxon>
        <taxon>Bacillati</taxon>
        <taxon>Bacillota</taxon>
        <taxon>Clostridia</taxon>
        <taxon>Halanaerobiales</taxon>
        <taxon>Halobacteroidaceae</taxon>
        <taxon>Selenihalanaerobacter</taxon>
    </lineage>
</organism>
<reference evidence="4" key="1">
    <citation type="submission" date="2017-02" db="EMBL/GenBank/DDBJ databases">
        <authorList>
            <person name="Varghese N."/>
            <person name="Submissions S."/>
        </authorList>
    </citation>
    <scope>NUCLEOTIDE SEQUENCE [LARGE SCALE GENOMIC DNA]</scope>
    <source>
        <strain evidence="4">ATCC BAA-73</strain>
    </source>
</reference>
<dbReference type="AlphaFoldDB" id="A0A1T4R1L5"/>
<dbReference type="Pfam" id="PF04961">
    <property type="entry name" value="FTCD_C"/>
    <property type="match status" value="1"/>
</dbReference>
<dbReference type="GO" id="GO:0003824">
    <property type="term" value="F:catalytic activity"/>
    <property type="evidence" value="ECO:0007669"/>
    <property type="project" value="InterPro"/>
</dbReference>
<dbReference type="Proteomes" id="UP000190625">
    <property type="component" value="Unassembled WGS sequence"/>
</dbReference>
<evidence type="ECO:0000313" key="3">
    <source>
        <dbReference type="EMBL" id="SKA09942.1"/>
    </source>
</evidence>
<protein>
    <submittedName>
        <fullName evidence="3">Formimidoyltetrahydrofolate cyclodeaminase</fullName>
    </submittedName>
</protein>
<dbReference type="InterPro" id="IPR036178">
    <property type="entry name" value="Formintransfe-cycloase-like_sf"/>
</dbReference>
<gene>
    <name evidence="3" type="ORF">SAMN02745118_02799</name>
</gene>
<proteinExistence type="predicted"/>
<dbReference type="InterPro" id="IPR007044">
    <property type="entry name" value="Cyclodeamin/CycHdrlase"/>
</dbReference>